<dbReference type="Gene3D" id="3.90.550.10">
    <property type="entry name" value="Spore Coat Polysaccharide Biosynthesis Protein SpsA, Chain A"/>
    <property type="match status" value="1"/>
</dbReference>
<evidence type="ECO:0000313" key="3">
    <source>
        <dbReference type="Proteomes" id="UP000027987"/>
    </source>
</evidence>
<dbReference type="SUPFAM" id="SSF53448">
    <property type="entry name" value="Nucleotide-diphospho-sugar transferases"/>
    <property type="match status" value="1"/>
</dbReference>
<keyword evidence="3" id="KW-1185">Reference proteome</keyword>
<gene>
    <name evidence="2" type="ORF">HY57_19950</name>
</gene>
<dbReference type="KEGG" id="dja:HY57_19950"/>
<dbReference type="PATRIC" id="fig|1217721.7.peg.4087"/>
<dbReference type="EMBL" id="CP008884">
    <property type="protein sequence ID" value="AIF49367.1"/>
    <property type="molecule type" value="Genomic_DNA"/>
</dbReference>
<dbReference type="Gene3D" id="3.40.50.2000">
    <property type="entry name" value="Glycogen Phosphorylase B"/>
    <property type="match status" value="1"/>
</dbReference>
<dbReference type="InterPro" id="IPR029044">
    <property type="entry name" value="Nucleotide-diphossugar_trans"/>
</dbReference>
<organism evidence="2 3">
    <name type="scientific">Dyella japonica A8</name>
    <dbReference type="NCBI Taxonomy" id="1217721"/>
    <lineage>
        <taxon>Bacteria</taxon>
        <taxon>Pseudomonadati</taxon>
        <taxon>Pseudomonadota</taxon>
        <taxon>Gammaproteobacteria</taxon>
        <taxon>Lysobacterales</taxon>
        <taxon>Rhodanobacteraceae</taxon>
        <taxon>Dyella</taxon>
    </lineage>
</organism>
<dbReference type="Proteomes" id="UP000027987">
    <property type="component" value="Chromosome"/>
</dbReference>
<name>A0A075K6X3_9GAMM</name>
<proteinExistence type="predicted"/>
<feature type="domain" description="Glycosyltransferase 2-like" evidence="1">
    <location>
        <begin position="72"/>
        <end position="242"/>
    </location>
</feature>
<dbReference type="HOGENOM" id="CLU_006539_2_0_6"/>
<reference evidence="2 3" key="1">
    <citation type="submission" date="2014-07" db="EMBL/GenBank/DDBJ databases">
        <title>Complete Genome Sequence of Dyella japonica Strain A8 Isolated from Malaysian Tropical Soil.</title>
        <authorList>
            <person name="Hui R.K.H."/>
            <person name="Chen J.-W."/>
            <person name="Chan K.-G."/>
            <person name="Leung F.C.C."/>
        </authorList>
    </citation>
    <scope>NUCLEOTIDE SEQUENCE [LARGE SCALE GENOMIC DNA]</scope>
    <source>
        <strain evidence="2 3">A8</strain>
    </source>
</reference>
<dbReference type="PANTHER" id="PTHR43179">
    <property type="entry name" value="RHAMNOSYLTRANSFERASE WBBL"/>
    <property type="match status" value="1"/>
</dbReference>
<dbReference type="CDD" id="cd04186">
    <property type="entry name" value="GT_2_like_c"/>
    <property type="match status" value="1"/>
</dbReference>
<dbReference type="InterPro" id="IPR001173">
    <property type="entry name" value="Glyco_trans_2-like"/>
</dbReference>
<sequence length="693" mass="77075">MSSRLTWRLKRLNYALQRFRGSVALRGWRGTLARVQQEFERRPAFDDSLHVEPLDLPFEPFALPTNDQPLVSVVIPIHGKLAYTLACLRSIARHAPKASFEVIVVDDASPDDSAERLGQIHGLRLLKNERNLGFVGSCNVGAVAARGEFLLFLNNDTQVMAHWLDGLLGCFADREDCGIAGSRLVYPDGRLQEAGGLVFADGTCWTTGRFEQRDAPAWRYRRETDYVSGASLMIRREVFERIGGFDQRYAPAYYEDTDLAFAVRKRGLKVYYEPSSTIIHCEGISAGTDLHAGMKRHQVTNQATFVAKWAEALRAQPPEGTSLMRAMRWSRRGRILVVDSMTPEPTRDSGSLRLSAMLRLLDEQGWSVSFLPDDGRASDDEIRALGAIGTEVLCKPWVSDLPHWLRAHGHELHAVMLCRHTVAGQYAALVRKLAPKARLLFDTVDLHFLREQRAAELSGNASMARQAQASRKSELALIEQSDVTFVVSSHEKALLAQATPQARVILLSNIHEIHGCKTGWAQRKDLVFIGGHGHPPNADAMRWMSQDILPRLRERHPQMCIHVLGDVTDALRQELTTPGLELHGRVPDLAPWLETSMASLAPLRFGAGVKGKINMAMSYGVPVIATSIAAEGMRLTDGEDALIANNAADFVDAVDRLLLDEVLWGRLSQRGLENVRQHFSREAAAHALRLALD</sequence>
<dbReference type="OrthoDB" id="9807209at2"/>
<dbReference type="PANTHER" id="PTHR43179:SF7">
    <property type="entry name" value="RHAMNOSYLTRANSFERASE WBBL"/>
    <property type="match status" value="1"/>
</dbReference>
<dbReference type="Pfam" id="PF13692">
    <property type="entry name" value="Glyco_trans_1_4"/>
    <property type="match status" value="1"/>
</dbReference>
<dbReference type="SUPFAM" id="SSF53756">
    <property type="entry name" value="UDP-Glycosyltransferase/glycogen phosphorylase"/>
    <property type="match status" value="1"/>
</dbReference>
<dbReference type="Pfam" id="PF00535">
    <property type="entry name" value="Glycos_transf_2"/>
    <property type="match status" value="1"/>
</dbReference>
<protein>
    <recommendedName>
        <fullName evidence="1">Glycosyltransferase 2-like domain-containing protein</fullName>
    </recommendedName>
</protein>
<dbReference type="AlphaFoldDB" id="A0A075K6X3"/>
<dbReference type="STRING" id="1217721.HY57_19950"/>
<evidence type="ECO:0000313" key="2">
    <source>
        <dbReference type="EMBL" id="AIF49367.1"/>
    </source>
</evidence>
<accession>A0A075K6X3</accession>
<evidence type="ECO:0000259" key="1">
    <source>
        <dbReference type="Pfam" id="PF00535"/>
    </source>
</evidence>